<evidence type="ECO:0000313" key="3">
    <source>
        <dbReference type="Proteomes" id="UP001497623"/>
    </source>
</evidence>
<comment type="caution">
    <text evidence="2">The sequence shown here is derived from an EMBL/GenBank/DDBJ whole genome shotgun (WGS) entry which is preliminary data.</text>
</comment>
<proteinExistence type="predicted"/>
<dbReference type="Proteomes" id="UP001497623">
    <property type="component" value="Unassembled WGS sequence"/>
</dbReference>
<feature type="non-terminal residue" evidence="2">
    <location>
        <position position="141"/>
    </location>
</feature>
<evidence type="ECO:0000256" key="1">
    <source>
        <dbReference type="SAM" id="MobiDB-lite"/>
    </source>
</evidence>
<gene>
    <name evidence="2" type="ORF">MNOR_LOCUS23187</name>
</gene>
<dbReference type="EMBL" id="CAXKWB010020220">
    <property type="protein sequence ID" value="CAL4122465.1"/>
    <property type="molecule type" value="Genomic_DNA"/>
</dbReference>
<evidence type="ECO:0000313" key="2">
    <source>
        <dbReference type="EMBL" id="CAL4122465.1"/>
    </source>
</evidence>
<protein>
    <submittedName>
        <fullName evidence="2">Uncharacterized protein</fullName>
    </submittedName>
</protein>
<organism evidence="2 3">
    <name type="scientific">Meganyctiphanes norvegica</name>
    <name type="common">Northern krill</name>
    <name type="synonym">Thysanopoda norvegica</name>
    <dbReference type="NCBI Taxonomy" id="48144"/>
    <lineage>
        <taxon>Eukaryota</taxon>
        <taxon>Metazoa</taxon>
        <taxon>Ecdysozoa</taxon>
        <taxon>Arthropoda</taxon>
        <taxon>Crustacea</taxon>
        <taxon>Multicrustacea</taxon>
        <taxon>Malacostraca</taxon>
        <taxon>Eumalacostraca</taxon>
        <taxon>Eucarida</taxon>
        <taxon>Euphausiacea</taxon>
        <taxon>Euphausiidae</taxon>
        <taxon>Meganyctiphanes</taxon>
    </lineage>
</organism>
<keyword evidence="3" id="KW-1185">Reference proteome</keyword>
<reference evidence="2 3" key="1">
    <citation type="submission" date="2024-05" db="EMBL/GenBank/DDBJ databases">
        <authorList>
            <person name="Wallberg A."/>
        </authorList>
    </citation>
    <scope>NUCLEOTIDE SEQUENCE [LARGE SCALE GENOMIC DNA]</scope>
</reference>
<sequence length="141" mass="16058">MGPERSYYCPTGSGSSRENSNNSLPPFNISPNLYTQQPILTSPAPPDQIKNFVFVRSLSFFNGTIPVCAFSCNTLPFICINSFHIDYIAMTSHYCLFSDVQYIEFFVQNSCHTNNTDMSLTTVCFLMRNIVIFWEKLLPHC</sequence>
<dbReference type="AlphaFoldDB" id="A0AAV2RCL6"/>
<feature type="compositionally biased region" description="Low complexity" evidence="1">
    <location>
        <begin position="12"/>
        <end position="22"/>
    </location>
</feature>
<feature type="region of interest" description="Disordered" evidence="1">
    <location>
        <begin position="1"/>
        <end position="22"/>
    </location>
</feature>
<accession>A0AAV2RCL6</accession>
<name>A0AAV2RCL6_MEGNR</name>